<keyword evidence="2" id="KW-0732">Signal</keyword>
<keyword evidence="1" id="KW-0472">Membrane</keyword>
<keyword evidence="4" id="KW-1185">Reference proteome</keyword>
<keyword evidence="1" id="KW-1133">Transmembrane helix</keyword>
<proteinExistence type="predicted"/>
<feature type="transmembrane region" description="Helical" evidence="1">
    <location>
        <begin position="91"/>
        <end position="110"/>
    </location>
</feature>
<gene>
    <name evidence="3" type="ORF">MSPICULIGERA_LOCUS21504</name>
</gene>
<dbReference type="Proteomes" id="UP001177023">
    <property type="component" value="Unassembled WGS sequence"/>
</dbReference>
<organism evidence="3 4">
    <name type="scientific">Mesorhabditis spiculigera</name>
    <dbReference type="NCBI Taxonomy" id="96644"/>
    <lineage>
        <taxon>Eukaryota</taxon>
        <taxon>Metazoa</taxon>
        <taxon>Ecdysozoa</taxon>
        <taxon>Nematoda</taxon>
        <taxon>Chromadorea</taxon>
        <taxon>Rhabditida</taxon>
        <taxon>Rhabditina</taxon>
        <taxon>Rhabditomorpha</taxon>
        <taxon>Rhabditoidea</taxon>
        <taxon>Rhabditidae</taxon>
        <taxon>Mesorhabditinae</taxon>
        <taxon>Mesorhabditis</taxon>
    </lineage>
</organism>
<reference evidence="3" key="1">
    <citation type="submission" date="2023-06" db="EMBL/GenBank/DDBJ databases">
        <authorList>
            <person name="Delattre M."/>
        </authorList>
    </citation>
    <scope>NUCLEOTIDE SEQUENCE</scope>
    <source>
        <strain evidence="3">AF72</strain>
    </source>
</reference>
<feature type="signal peptide" evidence="2">
    <location>
        <begin position="1"/>
        <end position="20"/>
    </location>
</feature>
<protein>
    <submittedName>
        <fullName evidence="3">Uncharacterized protein</fullName>
    </submittedName>
</protein>
<sequence>MSADYRSIIIVLSLVSAVVGSQSLFAEYDEDERPRVAWVPIVSRNVNSSASYAHRAIQEVNSKDPNKIQRIVKMLNDSYNRMDEERLVHGSALYISLIPVFILSSLRIFFS</sequence>
<feature type="chain" id="PRO_5041436785" evidence="2">
    <location>
        <begin position="21"/>
        <end position="111"/>
    </location>
</feature>
<evidence type="ECO:0000313" key="4">
    <source>
        <dbReference type="Proteomes" id="UP001177023"/>
    </source>
</evidence>
<evidence type="ECO:0000256" key="1">
    <source>
        <dbReference type="SAM" id="Phobius"/>
    </source>
</evidence>
<evidence type="ECO:0000313" key="3">
    <source>
        <dbReference type="EMBL" id="CAJ0583424.1"/>
    </source>
</evidence>
<dbReference type="EMBL" id="CATQJA010002665">
    <property type="protein sequence ID" value="CAJ0583424.1"/>
    <property type="molecule type" value="Genomic_DNA"/>
</dbReference>
<evidence type="ECO:0000256" key="2">
    <source>
        <dbReference type="SAM" id="SignalP"/>
    </source>
</evidence>
<accession>A0AA36D962</accession>
<keyword evidence="1" id="KW-0812">Transmembrane</keyword>
<name>A0AA36D962_9BILA</name>
<comment type="caution">
    <text evidence="3">The sequence shown here is derived from an EMBL/GenBank/DDBJ whole genome shotgun (WGS) entry which is preliminary data.</text>
</comment>
<dbReference type="AlphaFoldDB" id="A0AA36D962"/>
<feature type="non-terminal residue" evidence="3">
    <location>
        <position position="111"/>
    </location>
</feature>